<organism evidence="2 3">
    <name type="scientific">Aliikangiella maris</name>
    <dbReference type="NCBI Taxonomy" id="3162458"/>
    <lineage>
        <taxon>Bacteria</taxon>
        <taxon>Pseudomonadati</taxon>
        <taxon>Pseudomonadota</taxon>
        <taxon>Gammaproteobacteria</taxon>
        <taxon>Oceanospirillales</taxon>
        <taxon>Pleioneaceae</taxon>
        <taxon>Aliikangiella</taxon>
    </lineage>
</organism>
<evidence type="ECO:0000313" key="3">
    <source>
        <dbReference type="Proteomes" id="UP001548189"/>
    </source>
</evidence>
<dbReference type="PANTHER" id="PTHR34720:SF9">
    <property type="entry name" value="BLR4714 PROTEIN"/>
    <property type="match status" value="1"/>
</dbReference>
<feature type="signal peptide" evidence="1">
    <location>
        <begin position="1"/>
        <end position="30"/>
    </location>
</feature>
<gene>
    <name evidence="2" type="ORF">ABVT43_02560</name>
</gene>
<accession>A0ABV2BQ04</accession>
<dbReference type="Gene3D" id="2.60.40.2810">
    <property type="match status" value="1"/>
</dbReference>
<proteinExistence type="predicted"/>
<evidence type="ECO:0000313" key="2">
    <source>
        <dbReference type="EMBL" id="MET1254000.1"/>
    </source>
</evidence>
<protein>
    <submittedName>
        <fullName evidence="2">Cadherin-like domain-containing protein</fullName>
    </submittedName>
</protein>
<name>A0ABV2BQ04_9GAMM</name>
<keyword evidence="1" id="KW-0732">Signal</keyword>
<dbReference type="Proteomes" id="UP001548189">
    <property type="component" value="Unassembled WGS sequence"/>
</dbReference>
<dbReference type="PANTHER" id="PTHR34720">
    <property type="entry name" value="MICROCYSTIN DEPENDENT PROTEIN"/>
    <property type="match status" value="1"/>
</dbReference>
<feature type="chain" id="PRO_5046285596" evidence="1">
    <location>
        <begin position="31"/>
        <end position="834"/>
    </location>
</feature>
<dbReference type="Pfam" id="PF17963">
    <property type="entry name" value="Big_9"/>
    <property type="match status" value="2"/>
</dbReference>
<dbReference type="PROSITE" id="PS51257">
    <property type="entry name" value="PROKAR_LIPOPROTEIN"/>
    <property type="match status" value="1"/>
</dbReference>
<keyword evidence="3" id="KW-1185">Reference proteome</keyword>
<sequence>MKLIKCSINSGIAVLSLVFLLACGSGGSNPAPSGNETPTAVNDSANVAFQGSVTIDVIANDSDADGDSLSIASITQPSVGTATIENGQIVYQAVDVAGKVTFTYQVSDGTATSESATVTVTVANNQLPVAQNDSATMNLNESLLIDVLANDNDSEMHDLTIQIEPSSIEALQGVATIEVVEGKVLFEPLQSGELTFEYRLFDGYDVGEKAHVTVNVSAIDLVLKGRLNPLVGQISVYADNVDSEKTVTSDGVTDAQGYYSLNVTIDNLQSFVSLRAAKAGERLYYLSHVGSAKKLLALKDNDNQISVADYPLLELSAISTATTALMNLNKQPTDSMTDTLMESLRESVDGKLMMFLASMIQQYIDGNVGLPEGINTLPSLLHNASKIEAFSFSQSDTEHEPTINLLLEWLAVDREYAWSNGRQHLYAKNDIYADGNISPIVYEKNANGTLRLTTELSVLSAQLNYHRTIEVDHLLNWELSENNHLRISTSAQSDILLPENLEYVAACDGYYNTYLTLTHIEIIPVYTGESIVQFIVKYSGDNTAGESFEMPCMGLDDYEWSQAQLVTLPKENFSIDEIIQNGRVALRIGKVNSSDGYSMSASIVGLNTDGTSYIEYNQYSGQWNQKDSGELVLTTDNSTQVEYFPIGKDRSAVRFSALETDNEGNRRLFAGLMMNVDKQLSLGSIEGRYEVLGNRDYQQGSAYSFQNNGLGQQETQYPGSEWQRIPLLGADLSYFKWQPDSSGLGLTAEYLASSVAENTYENRAKTGCLPDDLECSVWRQRSFRIVAVEGEVVYALMNGKQNFSLFGVTGTDMYWGYLGMFKKTDFVLPELTYD</sequence>
<dbReference type="EMBL" id="JBEVCJ010000002">
    <property type="protein sequence ID" value="MET1254000.1"/>
    <property type="molecule type" value="Genomic_DNA"/>
</dbReference>
<reference evidence="2 3" key="1">
    <citation type="submission" date="2024-06" db="EMBL/GenBank/DDBJ databases">
        <authorList>
            <person name="Li F."/>
        </authorList>
    </citation>
    <scope>NUCLEOTIDE SEQUENCE [LARGE SCALE GENOMIC DNA]</scope>
    <source>
        <strain evidence="2 3">GXAS 311</strain>
    </source>
</reference>
<dbReference type="RefSeq" id="WP_353873551.1">
    <property type="nucleotide sequence ID" value="NZ_JBEVCJ010000002.1"/>
</dbReference>
<comment type="caution">
    <text evidence="2">The sequence shown here is derived from an EMBL/GenBank/DDBJ whole genome shotgun (WGS) entry which is preliminary data.</text>
</comment>
<evidence type="ECO:0000256" key="1">
    <source>
        <dbReference type="SAM" id="SignalP"/>
    </source>
</evidence>